<dbReference type="Proteomes" id="UP001464378">
    <property type="component" value="Unassembled WGS sequence"/>
</dbReference>
<accession>A0ABV1EDR8</accession>
<comment type="caution">
    <text evidence="1">The sequence shown here is derived from an EMBL/GenBank/DDBJ whole genome shotgun (WGS) entry which is preliminary data.</text>
</comment>
<evidence type="ECO:0000313" key="2">
    <source>
        <dbReference type="Proteomes" id="UP001464378"/>
    </source>
</evidence>
<dbReference type="EMBL" id="JBBMFK010000040">
    <property type="protein sequence ID" value="MEQ2445004.1"/>
    <property type="molecule type" value="Genomic_DNA"/>
</dbReference>
<proteinExistence type="predicted"/>
<reference evidence="1 2" key="1">
    <citation type="submission" date="2024-03" db="EMBL/GenBank/DDBJ databases">
        <title>Human intestinal bacterial collection.</title>
        <authorList>
            <person name="Pauvert C."/>
            <person name="Hitch T.C.A."/>
            <person name="Clavel T."/>
        </authorList>
    </citation>
    <scope>NUCLEOTIDE SEQUENCE [LARGE SCALE GENOMIC DNA]</scope>
    <source>
        <strain evidence="1 2">CLA-AP-H29</strain>
    </source>
</reference>
<sequence>MERYIDAGSLDQRLELLELKETAENTWEWVSAGRLWAAVTLDGGRNLFSTVGIGARNAKLVLRRRPLTLHQALRWKGQHLYLTSVTQRDRTHLDVQAALVTVDTVTLRADGTATGMTFPGVLTEKYARHGQEWPMSVNELGLVLVTPKAVKLRPGCLVEVRRSAWEVLVPHELDEFKNEYEIGKRADL</sequence>
<dbReference type="RefSeq" id="WP_349232660.1">
    <property type="nucleotide sequence ID" value="NZ_JBBMFK010000040.1"/>
</dbReference>
<keyword evidence="2" id="KW-1185">Reference proteome</keyword>
<protein>
    <submittedName>
        <fullName evidence="1">Uncharacterized protein</fullName>
    </submittedName>
</protein>
<evidence type="ECO:0000313" key="1">
    <source>
        <dbReference type="EMBL" id="MEQ2445004.1"/>
    </source>
</evidence>
<name>A0ABV1EDR8_9FIRM</name>
<gene>
    <name evidence="1" type="ORF">WMO64_16245</name>
</gene>
<organism evidence="1 2">
    <name type="scientific">Pseudoflavonifractor intestinihominis</name>
    <dbReference type="NCBI Taxonomy" id="3133171"/>
    <lineage>
        <taxon>Bacteria</taxon>
        <taxon>Bacillati</taxon>
        <taxon>Bacillota</taxon>
        <taxon>Clostridia</taxon>
        <taxon>Eubacteriales</taxon>
        <taxon>Oscillospiraceae</taxon>
        <taxon>Pseudoflavonifractor</taxon>
    </lineage>
</organism>